<dbReference type="AlphaFoldDB" id="A0A1W2F3V6"/>
<sequence length="276" mass="29047">MVSDGSFVFFVFFLCLFTAVNPVATNANSGNITIAGSNIYSDSGKISIDADNDVTIQEVKEKHESLVQTHKKKSGFLSSKTTDKLDYSLVNEVKGSTISGESVDINSGKDLTVKGSNVVATNDVTLHAENDVSITSAQETGQDEHYKRVKKSGLFSGGGLGFTIGKQTTTTTTTTTLNEQVKAEIGSTVGSITGNVNITAGNNVKSEGTLIASGQDTNIIGKNVTVDNTTNTYDSQYKYEFKQSGLTVSLGGTAIDAGKSLAGDLNRAGEVQQKTK</sequence>
<accession>A0A1W2F3V6</accession>
<gene>
    <name evidence="1" type="ORF">SAMN04488500_14314</name>
</gene>
<dbReference type="EMBL" id="FWXI01000043">
    <property type="protein sequence ID" value="SMD16482.1"/>
    <property type="molecule type" value="Genomic_DNA"/>
</dbReference>
<dbReference type="Proteomes" id="UP000192738">
    <property type="component" value="Unassembled WGS sequence"/>
</dbReference>
<evidence type="ECO:0000313" key="1">
    <source>
        <dbReference type="EMBL" id="SMD16482.1"/>
    </source>
</evidence>
<reference evidence="1 2" key="1">
    <citation type="submission" date="2017-04" db="EMBL/GenBank/DDBJ databases">
        <authorList>
            <person name="Afonso C.L."/>
            <person name="Miller P.J."/>
            <person name="Scott M.A."/>
            <person name="Spackman E."/>
            <person name="Goraichik I."/>
            <person name="Dimitrov K.M."/>
            <person name="Suarez D.L."/>
            <person name="Swayne D.E."/>
        </authorList>
    </citation>
    <scope>NUCLEOTIDE SEQUENCE [LARGE SCALE GENOMIC DNA]</scope>
    <source>
        <strain evidence="1 2">DSM 5090</strain>
    </source>
</reference>
<dbReference type="GO" id="GO:0003824">
    <property type="term" value="F:catalytic activity"/>
    <property type="evidence" value="ECO:0007669"/>
    <property type="project" value="UniProtKB-ARBA"/>
</dbReference>
<dbReference type="Pfam" id="PF13332">
    <property type="entry name" value="Fil_haemagg_2"/>
    <property type="match status" value="1"/>
</dbReference>
<dbReference type="RefSeq" id="WP_176215682.1">
    <property type="nucleotide sequence ID" value="NZ_CP155572.1"/>
</dbReference>
<proteinExistence type="predicted"/>
<dbReference type="STRING" id="112901.SAMN04488500_14314"/>
<protein>
    <submittedName>
        <fullName evidence="1">Haemagluttinin repeat-containing protein</fullName>
    </submittedName>
</protein>
<evidence type="ECO:0000313" key="2">
    <source>
        <dbReference type="Proteomes" id="UP000192738"/>
    </source>
</evidence>
<keyword evidence="2" id="KW-1185">Reference proteome</keyword>
<dbReference type="InterPro" id="IPR025157">
    <property type="entry name" value="Hemagglutinin_rpt"/>
</dbReference>
<organism evidence="1 2">
    <name type="scientific">Sporomusa malonica</name>
    <dbReference type="NCBI Taxonomy" id="112901"/>
    <lineage>
        <taxon>Bacteria</taxon>
        <taxon>Bacillati</taxon>
        <taxon>Bacillota</taxon>
        <taxon>Negativicutes</taxon>
        <taxon>Selenomonadales</taxon>
        <taxon>Sporomusaceae</taxon>
        <taxon>Sporomusa</taxon>
    </lineage>
</organism>
<name>A0A1W2F3V6_9FIRM</name>